<dbReference type="EMBL" id="BEZZ01000213">
    <property type="protein sequence ID" value="GCC28600.1"/>
    <property type="molecule type" value="Genomic_DNA"/>
</dbReference>
<evidence type="ECO:0000259" key="1">
    <source>
        <dbReference type="Pfam" id="PF25372"/>
    </source>
</evidence>
<dbReference type="Pfam" id="PF13516">
    <property type="entry name" value="LRR_6"/>
    <property type="match status" value="2"/>
</dbReference>
<dbReference type="InterPro" id="IPR032675">
    <property type="entry name" value="LRR_dom_sf"/>
</dbReference>
<dbReference type="Gene3D" id="3.80.10.10">
    <property type="entry name" value="Ribonuclease Inhibitor"/>
    <property type="match status" value="4"/>
</dbReference>
<name>A0A401SE24_CHIPU</name>
<dbReference type="SMART" id="SM00367">
    <property type="entry name" value="LRR_CC"/>
    <property type="match status" value="13"/>
</dbReference>
<accession>A0A401SE24</accession>
<proteinExistence type="predicted"/>
<dbReference type="PANTHER" id="PTHR13318">
    <property type="entry name" value="PARTNER OF PAIRED, ISOFORM B-RELATED"/>
    <property type="match status" value="1"/>
</dbReference>
<dbReference type="InterPro" id="IPR057207">
    <property type="entry name" value="FBXL15_LRR"/>
</dbReference>
<comment type="caution">
    <text evidence="2">The sequence shown here is derived from an EMBL/GenBank/DDBJ whole genome shotgun (WGS) entry which is preliminary data.</text>
</comment>
<protein>
    <recommendedName>
        <fullName evidence="1">F-box/LRR-repeat protein 15-like leucin rich repeat domain-containing protein</fullName>
    </recommendedName>
</protein>
<sequence length="447" mass="49799">MCTSLLYLNLAYTPISDGALRSLSKFGLNLQYLSLAYSKKFTNKGLNYLATGKGCHKLVYLDISGCTQISVRGFRSLGIGCSDIEHLVINDMATLTNSCITAMVSYYYNLTTISLLASPHISDAAIKALVQGKRITKVKIEGNQHISDASFKMLSKNCPNLNHIYVSDCPRITDNSLKSLATLKHVTVLNISDCISITDGGIRYFMDSPSASKLRELNLSNCIYITDLSLLKIAQRCHSLTHLRLRYCECLTDSGIEWLGNLPVLNTIDLTGTNVQEQGLGSLSNNTRITEFTVAECSGVTDIGLQKFYHNMYDLGYLDISHCLQVSDLSTKTLAFCCRRLISLNLTGCPKITDLSIQYLAGVCHYIYFLDISGCVNLTDSIFKFLKKGCKRLRVLKMLYCTNITQEAVKAVTNVQHLEYNDENPPLWFGYDNKGNELVTKKEDEET</sequence>
<evidence type="ECO:0000313" key="3">
    <source>
        <dbReference type="Proteomes" id="UP000287033"/>
    </source>
</evidence>
<dbReference type="OrthoDB" id="61560at2759"/>
<dbReference type="InterPro" id="IPR006553">
    <property type="entry name" value="Leu-rich_rpt_Cys-con_subtyp"/>
</dbReference>
<dbReference type="GO" id="GO:0019005">
    <property type="term" value="C:SCF ubiquitin ligase complex"/>
    <property type="evidence" value="ECO:0007669"/>
    <property type="project" value="TreeGrafter"/>
</dbReference>
<keyword evidence="3" id="KW-1185">Reference proteome</keyword>
<dbReference type="Pfam" id="PF25372">
    <property type="entry name" value="DUF7885"/>
    <property type="match status" value="2"/>
</dbReference>
<feature type="domain" description="F-box/LRR-repeat protein 15-like leucin rich repeat" evidence="1">
    <location>
        <begin position="210"/>
        <end position="390"/>
    </location>
</feature>
<feature type="domain" description="F-box/LRR-repeat protein 15-like leucin rich repeat" evidence="1">
    <location>
        <begin position="5"/>
        <end position="107"/>
    </location>
</feature>
<reference evidence="2 3" key="1">
    <citation type="journal article" date="2018" name="Nat. Ecol. Evol.">
        <title>Shark genomes provide insights into elasmobranch evolution and the origin of vertebrates.</title>
        <authorList>
            <person name="Hara Y"/>
            <person name="Yamaguchi K"/>
            <person name="Onimaru K"/>
            <person name="Kadota M"/>
            <person name="Koyanagi M"/>
            <person name="Keeley SD"/>
            <person name="Tatsumi K"/>
            <person name="Tanaka K"/>
            <person name="Motone F"/>
            <person name="Kageyama Y"/>
            <person name="Nozu R"/>
            <person name="Adachi N"/>
            <person name="Nishimura O"/>
            <person name="Nakagawa R"/>
            <person name="Tanegashima C"/>
            <person name="Kiyatake I"/>
            <person name="Matsumoto R"/>
            <person name="Murakumo K"/>
            <person name="Nishida K"/>
            <person name="Terakita A"/>
            <person name="Kuratani S"/>
            <person name="Sato K"/>
            <person name="Hyodo S Kuraku.S."/>
        </authorList>
    </citation>
    <scope>NUCLEOTIDE SEQUENCE [LARGE SCALE GENOMIC DNA]</scope>
</reference>
<dbReference type="STRING" id="137246.A0A401SE24"/>
<gene>
    <name evidence="2" type="ORF">chiPu_0007031</name>
</gene>
<dbReference type="OMA" id="SITMACC"/>
<dbReference type="AlphaFoldDB" id="A0A401SE24"/>
<organism evidence="2 3">
    <name type="scientific">Chiloscyllium punctatum</name>
    <name type="common">Brownbanded bambooshark</name>
    <name type="synonym">Hemiscyllium punctatum</name>
    <dbReference type="NCBI Taxonomy" id="137246"/>
    <lineage>
        <taxon>Eukaryota</taxon>
        <taxon>Metazoa</taxon>
        <taxon>Chordata</taxon>
        <taxon>Craniata</taxon>
        <taxon>Vertebrata</taxon>
        <taxon>Chondrichthyes</taxon>
        <taxon>Elasmobranchii</taxon>
        <taxon>Galeomorphii</taxon>
        <taxon>Galeoidea</taxon>
        <taxon>Orectolobiformes</taxon>
        <taxon>Hemiscylliidae</taxon>
        <taxon>Chiloscyllium</taxon>
    </lineage>
</organism>
<dbReference type="InterPro" id="IPR001611">
    <property type="entry name" value="Leu-rich_rpt"/>
</dbReference>
<dbReference type="GO" id="GO:0031146">
    <property type="term" value="P:SCF-dependent proteasomal ubiquitin-dependent protein catabolic process"/>
    <property type="evidence" value="ECO:0007669"/>
    <property type="project" value="TreeGrafter"/>
</dbReference>
<dbReference type="SUPFAM" id="SSF52047">
    <property type="entry name" value="RNI-like"/>
    <property type="match status" value="2"/>
</dbReference>
<dbReference type="Proteomes" id="UP000287033">
    <property type="component" value="Unassembled WGS sequence"/>
</dbReference>
<evidence type="ECO:0000313" key="2">
    <source>
        <dbReference type="EMBL" id="GCC28600.1"/>
    </source>
</evidence>